<comment type="caution">
    <text evidence="1">The sequence shown here is derived from an EMBL/GenBank/DDBJ whole genome shotgun (WGS) entry which is preliminary data.</text>
</comment>
<gene>
    <name evidence="1" type="ORF">EJK54_0209</name>
</gene>
<dbReference type="EMBL" id="RYER01000021">
    <property type="protein sequence ID" value="RUO13444.1"/>
    <property type="molecule type" value="Genomic_DNA"/>
</dbReference>
<sequence length="40" mass="4693">MLVASHDNLIFPLPKRGIFIYCHQYPTLSIGHTLYYRLTV</sequence>
<organism evidence="1 2">
    <name type="scientific">Moraxella catarrhalis</name>
    <name type="common">Branhamella catarrhalis</name>
    <dbReference type="NCBI Taxonomy" id="480"/>
    <lineage>
        <taxon>Bacteria</taxon>
        <taxon>Pseudomonadati</taxon>
        <taxon>Pseudomonadota</taxon>
        <taxon>Gammaproteobacteria</taxon>
        <taxon>Moraxellales</taxon>
        <taxon>Moraxellaceae</taxon>
        <taxon>Moraxella</taxon>
    </lineage>
</organism>
<proteinExistence type="predicted"/>
<keyword evidence="2" id="KW-1185">Reference proteome</keyword>
<name>A0ABY0BIA3_MORCA</name>
<evidence type="ECO:0000313" key="1">
    <source>
        <dbReference type="EMBL" id="RUO13444.1"/>
    </source>
</evidence>
<reference evidence="1 2" key="1">
    <citation type="submission" date="2018-12" db="EMBL/GenBank/DDBJ databases">
        <title>Persistence of Moraxella catarrhalis in Chronic Obstructive Pulmonary Disease and Regulation of the Hag/MID Adhesin.</title>
        <authorList>
            <person name="Murphy T."/>
            <person name="Zhao X."/>
            <person name="Vyas G."/>
            <person name="Aluvathingal J."/>
            <person name="Nadendla S."/>
            <person name="Tallon L."/>
            <person name="Tettelin H."/>
        </authorList>
    </citation>
    <scope>NUCLEOTIDE SEQUENCE [LARGE SCALE GENOMIC DNA]</scope>
    <source>
        <strain evidence="1 2">173P27B1</strain>
    </source>
</reference>
<evidence type="ECO:0000313" key="2">
    <source>
        <dbReference type="Proteomes" id="UP000268436"/>
    </source>
</evidence>
<accession>A0ABY0BIA3</accession>
<dbReference type="Proteomes" id="UP000268436">
    <property type="component" value="Unassembled WGS sequence"/>
</dbReference>
<protein>
    <submittedName>
        <fullName evidence="1">Uncharacterized protein</fullName>
    </submittedName>
</protein>